<dbReference type="OrthoDB" id="9803907at2"/>
<keyword evidence="1" id="KW-0547">Nucleotide-binding</keyword>
<evidence type="ECO:0000256" key="1">
    <source>
        <dbReference type="PROSITE-ProRule" id="PRU00409"/>
    </source>
</evidence>
<reference evidence="3 4" key="1">
    <citation type="submission" date="2019-12" db="EMBL/GenBank/DDBJ databases">
        <title>Nocardia macrotermitis sp. nov. and Nocardia aurantia sp. nov., isolated from the gut of the fungus growing-termite Macrotermes natalensis.</title>
        <authorList>
            <person name="Christine B."/>
            <person name="Rene B."/>
        </authorList>
    </citation>
    <scope>NUCLEOTIDE SEQUENCE [LARGE SCALE GENOMIC DNA]</scope>
    <source>
        <strain evidence="3 4">DSM 102126</strain>
    </source>
</reference>
<proteinExistence type="predicted"/>
<dbReference type="PANTHER" id="PTHR21621:SF0">
    <property type="entry name" value="BETA-CITRYLGLUTAMATE SYNTHASE B-RELATED"/>
    <property type="match status" value="1"/>
</dbReference>
<dbReference type="InterPro" id="IPR025643">
    <property type="entry name" value="R2K_3"/>
</dbReference>
<dbReference type="EMBL" id="WUTW01000004">
    <property type="protein sequence ID" value="MXQ66256.1"/>
    <property type="molecule type" value="Genomic_DNA"/>
</dbReference>
<accession>A0A6I4WEH5</accession>
<dbReference type="Proteomes" id="UP000431901">
    <property type="component" value="Unassembled WGS sequence"/>
</dbReference>
<dbReference type="GO" id="GO:0005737">
    <property type="term" value="C:cytoplasm"/>
    <property type="evidence" value="ECO:0007669"/>
    <property type="project" value="TreeGrafter"/>
</dbReference>
<dbReference type="PROSITE" id="PS50975">
    <property type="entry name" value="ATP_GRASP"/>
    <property type="match status" value="1"/>
</dbReference>
<evidence type="ECO:0000313" key="3">
    <source>
        <dbReference type="EMBL" id="MXQ66256.1"/>
    </source>
</evidence>
<keyword evidence="4" id="KW-1185">Reference proteome</keyword>
<dbReference type="PANTHER" id="PTHR21621">
    <property type="entry name" value="RIBOSOMAL PROTEIN S6 MODIFICATION PROTEIN"/>
    <property type="match status" value="1"/>
</dbReference>
<dbReference type="Gene3D" id="3.30.470.20">
    <property type="entry name" value="ATP-grasp fold, B domain"/>
    <property type="match status" value="1"/>
</dbReference>
<dbReference type="RefSeq" id="WP_161104467.1">
    <property type="nucleotide sequence ID" value="NZ_JBHLYI010000007.1"/>
</dbReference>
<evidence type="ECO:0000259" key="2">
    <source>
        <dbReference type="PROSITE" id="PS50975"/>
    </source>
</evidence>
<keyword evidence="1" id="KW-0067">ATP-binding</keyword>
<dbReference type="GO" id="GO:0046872">
    <property type="term" value="F:metal ion binding"/>
    <property type="evidence" value="ECO:0007669"/>
    <property type="project" value="InterPro"/>
</dbReference>
<dbReference type="AlphaFoldDB" id="A0A6I4WEH5"/>
<organism evidence="3 4">
    <name type="scientific">Actinomadura rayongensis</name>
    <dbReference type="NCBI Taxonomy" id="1429076"/>
    <lineage>
        <taxon>Bacteria</taxon>
        <taxon>Bacillati</taxon>
        <taxon>Actinomycetota</taxon>
        <taxon>Actinomycetes</taxon>
        <taxon>Streptosporangiales</taxon>
        <taxon>Thermomonosporaceae</taxon>
        <taxon>Actinomadura</taxon>
    </lineage>
</organism>
<evidence type="ECO:0000313" key="4">
    <source>
        <dbReference type="Proteomes" id="UP000431901"/>
    </source>
</evidence>
<protein>
    <recommendedName>
        <fullName evidence="2">ATP-grasp domain-containing protein</fullName>
    </recommendedName>
</protein>
<dbReference type="GO" id="GO:0016879">
    <property type="term" value="F:ligase activity, forming carbon-nitrogen bonds"/>
    <property type="evidence" value="ECO:0007669"/>
    <property type="project" value="TreeGrafter"/>
</dbReference>
<dbReference type="Pfam" id="PF14243">
    <property type="entry name" value="R2K_3"/>
    <property type="match status" value="1"/>
</dbReference>
<feature type="domain" description="ATP-grasp" evidence="2">
    <location>
        <begin position="106"/>
        <end position="307"/>
    </location>
</feature>
<gene>
    <name evidence="3" type="ORF">GQ466_19760</name>
</gene>
<comment type="caution">
    <text evidence="3">The sequence shown here is derived from an EMBL/GenBank/DDBJ whole genome shotgun (WGS) entry which is preliminary data.</text>
</comment>
<name>A0A6I4WEH5_9ACTN</name>
<dbReference type="InterPro" id="IPR011761">
    <property type="entry name" value="ATP-grasp"/>
</dbReference>
<dbReference type="SUPFAM" id="SSF56059">
    <property type="entry name" value="Glutathione synthetase ATP-binding domain-like"/>
    <property type="match status" value="1"/>
</dbReference>
<dbReference type="Gene3D" id="3.40.50.20">
    <property type="match status" value="1"/>
</dbReference>
<sequence>MTPNVWVLDRGEPSAEGRLLCDALGERGITADTVDWTRLIAQGFPDPSAGRPALPDLALVRPRVLNRHEGDLALLYDWLGVMEDGGTRVLNTVDSLRRAKNKVRQAALLAGAGVPVPATRTVRTLDEIARCLADWGEIVLKPVHGHASLDVTRMAALGPERRYRDGSLGLREETVGWHLLRRYGELCAQRFLPSPGRELRVIVIGGRVVVCSYHRTAELGAAVQGARVLMDPARWEPHEPDAALLALVGRALGVLGLDLASLDLVETPDGHAVIEVNPTVPSWRFFTGTEHDRTGGRITGIHADLVIDRLKERGDGF</sequence>
<dbReference type="GO" id="GO:0005524">
    <property type="term" value="F:ATP binding"/>
    <property type="evidence" value="ECO:0007669"/>
    <property type="project" value="UniProtKB-UniRule"/>
</dbReference>